<evidence type="ECO:0000256" key="1">
    <source>
        <dbReference type="SAM" id="MobiDB-lite"/>
    </source>
</evidence>
<evidence type="ECO:0000313" key="4">
    <source>
        <dbReference type="Proteomes" id="UP000654075"/>
    </source>
</evidence>
<feature type="compositionally biased region" description="Low complexity" evidence="1">
    <location>
        <begin position="1"/>
        <end position="49"/>
    </location>
</feature>
<keyword evidence="4" id="KW-1185">Reference proteome</keyword>
<evidence type="ECO:0000313" key="2">
    <source>
        <dbReference type="EMBL" id="CAE8587121.1"/>
    </source>
</evidence>
<proteinExistence type="predicted"/>
<gene>
    <name evidence="2" type="ORF">PGLA1383_LOCUS5963</name>
    <name evidence="3" type="ORF">PGLA2088_LOCUS23772</name>
</gene>
<reference evidence="2" key="1">
    <citation type="submission" date="2021-02" db="EMBL/GenBank/DDBJ databases">
        <authorList>
            <person name="Dougan E. K."/>
            <person name="Rhodes N."/>
            <person name="Thang M."/>
            <person name="Chan C."/>
        </authorList>
    </citation>
    <scope>NUCLEOTIDE SEQUENCE</scope>
</reference>
<accession>A0A813DKS6</accession>
<organism evidence="2 4">
    <name type="scientific">Polarella glacialis</name>
    <name type="common">Dinoflagellate</name>
    <dbReference type="NCBI Taxonomy" id="89957"/>
    <lineage>
        <taxon>Eukaryota</taxon>
        <taxon>Sar</taxon>
        <taxon>Alveolata</taxon>
        <taxon>Dinophyceae</taxon>
        <taxon>Suessiales</taxon>
        <taxon>Suessiaceae</taxon>
        <taxon>Polarella</taxon>
    </lineage>
</organism>
<protein>
    <submittedName>
        <fullName evidence="2">Uncharacterized protein</fullName>
    </submittedName>
</protein>
<feature type="region of interest" description="Disordered" evidence="1">
    <location>
        <begin position="111"/>
        <end position="135"/>
    </location>
</feature>
<dbReference type="Proteomes" id="UP000626109">
    <property type="component" value="Unassembled WGS sequence"/>
</dbReference>
<comment type="caution">
    <text evidence="2">The sequence shown here is derived from an EMBL/GenBank/DDBJ whole genome shotgun (WGS) entry which is preliminary data.</text>
</comment>
<dbReference type="EMBL" id="CAJNNV010002405">
    <property type="protein sequence ID" value="CAE8587121.1"/>
    <property type="molecule type" value="Genomic_DNA"/>
</dbReference>
<name>A0A813DKS6_POLGL</name>
<dbReference type="AlphaFoldDB" id="A0A813DKS6"/>
<feature type="non-terminal residue" evidence="2">
    <location>
        <position position="180"/>
    </location>
</feature>
<dbReference type="EMBL" id="CAJNNW010026263">
    <property type="protein sequence ID" value="CAE8684042.1"/>
    <property type="molecule type" value="Genomic_DNA"/>
</dbReference>
<evidence type="ECO:0000313" key="3">
    <source>
        <dbReference type="EMBL" id="CAE8684042.1"/>
    </source>
</evidence>
<dbReference type="Proteomes" id="UP000654075">
    <property type="component" value="Unassembled WGS sequence"/>
</dbReference>
<feature type="region of interest" description="Disordered" evidence="1">
    <location>
        <begin position="1"/>
        <end position="70"/>
    </location>
</feature>
<sequence length="180" mass="17743">MPSSESVSKSFASSSQHSASDSASASRSQSSASLGQSIAPSVGVFSHGGSSFGGGQSSAPSVNSFLQGGSNFGGDAGGGGRFKASRLAKPVGLKPGFEELLLVRKQLQGPTIADAPSDSGSHGSKEARPGLSKIPWTGGPGAAALAAAAACRGAGPEVNQNVVSLLDLLQRSLSATPVYQ</sequence>